<feature type="region of interest" description="Disordered" evidence="2">
    <location>
        <begin position="259"/>
        <end position="278"/>
    </location>
</feature>
<dbReference type="Gene3D" id="1.20.5.170">
    <property type="match status" value="1"/>
</dbReference>
<feature type="compositionally biased region" description="Low complexity" evidence="2">
    <location>
        <begin position="188"/>
        <end position="201"/>
    </location>
</feature>
<reference evidence="5" key="2">
    <citation type="submission" date="2018-12" db="UniProtKB">
        <authorList>
            <consortium name="WormBaseParasite"/>
        </authorList>
    </citation>
    <scope>IDENTIFICATION</scope>
    <source>
        <strain evidence="5 6">Puerto Rican</strain>
    </source>
</reference>
<dbReference type="STRING" id="6183.A0A3Q0KS48"/>
<feature type="compositionally biased region" description="Basic and acidic residues" evidence="2">
    <location>
        <begin position="311"/>
        <end position="324"/>
    </location>
</feature>
<dbReference type="ExpressionAtlas" id="A0A3Q0KS48">
    <property type="expression patterns" value="baseline"/>
</dbReference>
<dbReference type="InParanoid" id="A0A3Q0KS48"/>
<evidence type="ECO:0000259" key="3">
    <source>
        <dbReference type="PROSITE" id="PS50217"/>
    </source>
</evidence>
<evidence type="ECO:0000313" key="4">
    <source>
        <dbReference type="Proteomes" id="UP000008854"/>
    </source>
</evidence>
<dbReference type="InterPro" id="IPR004827">
    <property type="entry name" value="bZIP"/>
</dbReference>
<dbReference type="InterPro" id="IPR046347">
    <property type="entry name" value="bZIP_sf"/>
</dbReference>
<dbReference type="AlphaFoldDB" id="A0A3Q0KS48"/>
<feature type="compositionally biased region" description="Polar residues" evidence="2">
    <location>
        <begin position="209"/>
        <end position="221"/>
    </location>
</feature>
<accession>A0A5K4EUF6</accession>
<dbReference type="WBParaSite" id="Smp_164180.1">
    <property type="protein sequence ID" value="Smp_164180.1"/>
    <property type="gene ID" value="Smp_164180"/>
</dbReference>
<keyword evidence="1" id="KW-0175">Coiled coil</keyword>
<evidence type="ECO:0000256" key="1">
    <source>
        <dbReference type="SAM" id="Coils"/>
    </source>
</evidence>
<dbReference type="GO" id="GO:0003700">
    <property type="term" value="F:DNA-binding transcription factor activity"/>
    <property type="evidence" value="ECO:0007669"/>
    <property type="project" value="InterPro"/>
</dbReference>
<reference evidence="4" key="1">
    <citation type="journal article" date="2012" name="PLoS Negl. Trop. Dis.">
        <title>A systematically improved high quality genome and transcriptome of the human blood fluke Schistosoma mansoni.</title>
        <authorList>
            <person name="Protasio A.V."/>
            <person name="Tsai I.J."/>
            <person name="Babbage A."/>
            <person name="Nichol S."/>
            <person name="Hunt M."/>
            <person name="Aslett M.A."/>
            <person name="De Silva N."/>
            <person name="Velarde G.S."/>
            <person name="Anderson T.J."/>
            <person name="Clark R.C."/>
            <person name="Davidson C."/>
            <person name="Dillon G.P."/>
            <person name="Holroyd N.E."/>
            <person name="LoVerde P.T."/>
            <person name="Lloyd C."/>
            <person name="McQuillan J."/>
            <person name="Oliveira G."/>
            <person name="Otto T.D."/>
            <person name="Parker-Manuel S.J."/>
            <person name="Quail M.A."/>
            <person name="Wilson R.A."/>
            <person name="Zerlotini A."/>
            <person name="Dunne D.W."/>
            <person name="Berriman M."/>
        </authorList>
    </citation>
    <scope>NUCLEOTIDE SEQUENCE [LARGE SCALE GENOMIC DNA]</scope>
    <source>
        <strain evidence="4">Puerto Rican</strain>
    </source>
</reference>
<evidence type="ECO:0000256" key="2">
    <source>
        <dbReference type="SAM" id="MobiDB-lite"/>
    </source>
</evidence>
<dbReference type="Proteomes" id="UP000008854">
    <property type="component" value="Unassembled WGS sequence"/>
</dbReference>
<dbReference type="SUPFAM" id="SSF57959">
    <property type="entry name" value="Leucine zipper domain"/>
    <property type="match status" value="1"/>
</dbReference>
<protein>
    <submittedName>
        <fullName evidence="5 6">Putative par domain protein</fullName>
    </submittedName>
</protein>
<proteinExistence type="predicted"/>
<feature type="region of interest" description="Disordered" evidence="2">
    <location>
        <begin position="441"/>
        <end position="460"/>
    </location>
</feature>
<organism evidence="4 5">
    <name type="scientific">Schistosoma mansoni</name>
    <name type="common">Blood fluke</name>
    <dbReference type="NCBI Taxonomy" id="6183"/>
    <lineage>
        <taxon>Eukaryota</taxon>
        <taxon>Metazoa</taxon>
        <taxon>Spiralia</taxon>
        <taxon>Lophotrochozoa</taxon>
        <taxon>Platyhelminthes</taxon>
        <taxon>Trematoda</taxon>
        <taxon>Digenea</taxon>
        <taxon>Strigeidida</taxon>
        <taxon>Schistosomatoidea</taxon>
        <taxon>Schistosomatidae</taxon>
        <taxon>Schistosoma</taxon>
    </lineage>
</organism>
<dbReference type="WBParaSite" id="Smp_164180.2">
    <property type="protein sequence ID" value="Smp_164180.2"/>
    <property type="gene ID" value="Smp_164180"/>
</dbReference>
<feature type="coiled-coil region" evidence="1">
    <location>
        <begin position="515"/>
        <end position="549"/>
    </location>
</feature>
<feature type="region of interest" description="Disordered" evidence="2">
    <location>
        <begin position="311"/>
        <end position="350"/>
    </location>
</feature>
<dbReference type="SMART" id="SM00338">
    <property type="entry name" value="BRLZ"/>
    <property type="match status" value="1"/>
</dbReference>
<dbReference type="Pfam" id="PF07716">
    <property type="entry name" value="bZIP_2"/>
    <property type="match status" value="1"/>
</dbReference>
<evidence type="ECO:0000313" key="5">
    <source>
        <dbReference type="WBParaSite" id="Smp_164180.1"/>
    </source>
</evidence>
<evidence type="ECO:0000313" key="6">
    <source>
        <dbReference type="WBParaSite" id="Smp_164180.2"/>
    </source>
</evidence>
<feature type="region of interest" description="Disordered" evidence="2">
    <location>
        <begin position="170"/>
        <end position="221"/>
    </location>
</feature>
<feature type="compositionally biased region" description="Polar residues" evidence="2">
    <location>
        <begin position="1"/>
        <end position="24"/>
    </location>
</feature>
<accession>A0A3Q0KS48</accession>
<sequence length="549" mass="61197">MKSLNSDTNQCSPSQDSHLSSSNKIPDDVNVLDNESYTPVTSSIMTIPYNLNLNWVSPIITALSMSASPSILNLTSDLSHSISSSQIVTSSSSPSSLLMSCFPQIATKVRASSCFPLGRQLDNVSLLSPTYPQTNINADNLINHDQDDDKPLDLTLKSFTTVKSSELTEKKLDNENSKIPCRRKSSRTHTQTKTTSSTTTKTTKKSEKLNQSNQDTQTNRQVEIIQQSESITSSSTNNINGIELCQNNWIGDIQDLIQTNESDQKRPRSTSSRRPFKAFGNTVPSISTEILLKSSKLIDPLLLVNTIDKSEKDNDSKSIEHTEQKTTSITPPHSPTPMIFIPTTNGNNSRRKPIVKIKSRRSQSASPLNQIENINDNNKTTTVDKALSTTKSLETLCKHDKSVVLLPTTTTTTTTTTAQSVRSISSTPSCYSSYSELIDANNNNNNNNNSTANNNNDSTNIIHTDCNPRMRRFPEMTPSEVKDKAYWEKRVKNNEAARRSRRARKTKELSLKKYADNLEKVNLKLIEEIDLLKQEILHLKAEKNKEKLT</sequence>
<feature type="region of interest" description="Disordered" evidence="2">
    <location>
        <begin position="1"/>
        <end position="27"/>
    </location>
</feature>
<dbReference type="CDD" id="cd14695">
    <property type="entry name" value="bZIP_HLF"/>
    <property type="match status" value="1"/>
</dbReference>
<name>A0A3Q0KS48_SCHMA</name>
<keyword evidence="4" id="KW-1185">Reference proteome</keyword>
<feature type="domain" description="BZIP" evidence="3">
    <location>
        <begin position="483"/>
        <end position="542"/>
    </location>
</feature>
<dbReference type="PROSITE" id="PS50217">
    <property type="entry name" value="BZIP"/>
    <property type="match status" value="1"/>
</dbReference>